<name>A0A7C8ZUY0_OPUST</name>
<reference evidence="1" key="1">
    <citation type="journal article" date="2013" name="J. Plant Res.">
        <title>Effect of fungi and light on seed germination of three Opuntia species from semiarid lands of central Mexico.</title>
        <authorList>
            <person name="Delgado-Sanchez P."/>
            <person name="Jimenez-Bremont J.F."/>
            <person name="Guerrero-Gonzalez Mde L."/>
            <person name="Flores J."/>
        </authorList>
    </citation>
    <scope>NUCLEOTIDE SEQUENCE</scope>
    <source>
        <tissue evidence="1">Cladode</tissue>
    </source>
</reference>
<reference evidence="1" key="2">
    <citation type="submission" date="2020-07" db="EMBL/GenBank/DDBJ databases">
        <authorList>
            <person name="Vera ALvarez R."/>
            <person name="Arias-Moreno D.M."/>
            <person name="Jimenez-Jacinto V."/>
            <person name="Jimenez-Bremont J.F."/>
            <person name="Swaminathan K."/>
            <person name="Moose S.P."/>
            <person name="Guerrero-Gonzalez M.L."/>
            <person name="Marino-Ramirez L."/>
            <person name="Landsman D."/>
            <person name="Rodriguez-Kessler M."/>
            <person name="Delgado-Sanchez P."/>
        </authorList>
    </citation>
    <scope>NUCLEOTIDE SEQUENCE</scope>
    <source>
        <tissue evidence="1">Cladode</tissue>
    </source>
</reference>
<dbReference type="PANTHER" id="PTHR38224">
    <property type="entry name" value="PHLOEM SPECIFIC PROTEIN"/>
    <property type="match status" value="1"/>
</dbReference>
<proteinExistence type="predicted"/>
<evidence type="ECO:0000313" key="1">
    <source>
        <dbReference type="EMBL" id="MBA4650853.1"/>
    </source>
</evidence>
<dbReference type="AlphaFoldDB" id="A0A7C8ZUY0"/>
<sequence>MSLRYVEQRPYSYPTSWDTTNYASDHFHAHLSSLERVDTDTDAFPGYPSVHKAPSYAEEGYVSHPREHPGNERAHHKVCFCEPSIGGRENKKAHKLVHENVDEEADNFIKSRHKCFGLRSWDTFKN</sequence>
<accession>A0A7C8ZUY0</accession>
<protein>
    <submittedName>
        <fullName evidence="1">Uncharacterized protein</fullName>
    </submittedName>
</protein>
<dbReference type="EMBL" id="GISG01167181">
    <property type="protein sequence ID" value="MBA4650853.1"/>
    <property type="molecule type" value="Transcribed_RNA"/>
</dbReference>
<dbReference type="PANTHER" id="PTHR38224:SF1">
    <property type="entry name" value="PHLOEM SPECIFIC PROTEIN"/>
    <property type="match status" value="1"/>
</dbReference>
<organism evidence="1">
    <name type="scientific">Opuntia streptacantha</name>
    <name type="common">Prickly pear cactus</name>
    <name type="synonym">Opuntia cardona</name>
    <dbReference type="NCBI Taxonomy" id="393608"/>
    <lineage>
        <taxon>Eukaryota</taxon>
        <taxon>Viridiplantae</taxon>
        <taxon>Streptophyta</taxon>
        <taxon>Embryophyta</taxon>
        <taxon>Tracheophyta</taxon>
        <taxon>Spermatophyta</taxon>
        <taxon>Magnoliopsida</taxon>
        <taxon>eudicotyledons</taxon>
        <taxon>Gunneridae</taxon>
        <taxon>Pentapetalae</taxon>
        <taxon>Caryophyllales</taxon>
        <taxon>Cactineae</taxon>
        <taxon>Cactaceae</taxon>
        <taxon>Opuntioideae</taxon>
        <taxon>Opuntia</taxon>
    </lineage>
</organism>